<comment type="caution">
    <text evidence="3">The sequence shown here is derived from an EMBL/GenBank/DDBJ whole genome shotgun (WGS) entry which is preliminary data.</text>
</comment>
<dbReference type="OrthoDB" id="544685at2759"/>
<dbReference type="SUPFAM" id="SSF47473">
    <property type="entry name" value="EF-hand"/>
    <property type="match status" value="1"/>
</dbReference>
<gene>
    <name evidence="3" type="ORF">AX774_g5359</name>
</gene>
<dbReference type="EMBL" id="LSSK01000953">
    <property type="protein sequence ID" value="OMH81204.1"/>
    <property type="molecule type" value="Genomic_DNA"/>
</dbReference>
<evidence type="ECO:0000313" key="4">
    <source>
        <dbReference type="Proteomes" id="UP000188320"/>
    </source>
</evidence>
<name>A0A1R1PJR4_ZANCU</name>
<keyword evidence="1" id="KW-1133">Transmembrane helix</keyword>
<feature type="transmembrane region" description="Helical" evidence="1">
    <location>
        <begin position="164"/>
        <end position="183"/>
    </location>
</feature>
<dbReference type="AlphaFoldDB" id="A0A1R1PJR4"/>
<evidence type="ECO:0000256" key="1">
    <source>
        <dbReference type="SAM" id="Phobius"/>
    </source>
</evidence>
<accession>A0A1R1PJR4</accession>
<keyword evidence="4" id="KW-1185">Reference proteome</keyword>
<keyword evidence="1" id="KW-0812">Transmembrane</keyword>
<dbReference type="GO" id="GO:0006874">
    <property type="term" value="P:intracellular calcium ion homeostasis"/>
    <property type="evidence" value="ECO:0007669"/>
    <property type="project" value="TreeGrafter"/>
</dbReference>
<dbReference type="PANTHER" id="PTHR31323">
    <property type="entry name" value="MECHANOSENSITIVE ION CHANNEL PROTEIN MSY2"/>
    <property type="match status" value="1"/>
</dbReference>
<organism evidence="3 4">
    <name type="scientific">Zancudomyces culisetae</name>
    <name type="common">Gut fungus</name>
    <name type="synonym">Smittium culisetae</name>
    <dbReference type="NCBI Taxonomy" id="1213189"/>
    <lineage>
        <taxon>Eukaryota</taxon>
        <taxon>Fungi</taxon>
        <taxon>Fungi incertae sedis</taxon>
        <taxon>Zoopagomycota</taxon>
        <taxon>Kickxellomycotina</taxon>
        <taxon>Harpellomycetes</taxon>
        <taxon>Harpellales</taxon>
        <taxon>Legeriomycetaceae</taxon>
        <taxon>Zancudomyces</taxon>
    </lineage>
</organism>
<dbReference type="Proteomes" id="UP000188320">
    <property type="component" value="Unassembled WGS sequence"/>
</dbReference>
<dbReference type="GO" id="GO:0005262">
    <property type="term" value="F:calcium channel activity"/>
    <property type="evidence" value="ECO:0007669"/>
    <property type="project" value="TreeGrafter"/>
</dbReference>
<protein>
    <submittedName>
        <fullName evidence="3">Putative MscS family protein</fullName>
    </submittedName>
</protein>
<sequence>MVGSKDGTASSFHRDEYKKRIERQKKLSLIILELVVDYQKYVENKDASVYSGVSASTVQEKSMFSNVICSFSDKQKTIRKEAKKVFYYIINDKSKEYLTVQDFTTYYKNEDVAIENFGLFDYEKNGNITLDEFQTTFLFCYDEKKSVQRSIKDIGKIIKQLDGFLSVVCYLVVLIICLSTFAMSPLTFISTAGTAILGKKKEIHCVHAYFKLL</sequence>
<dbReference type="PANTHER" id="PTHR31323:SF1">
    <property type="entry name" value="MECHANOSENSITIVE ION CHANNEL PROTEIN"/>
    <property type="match status" value="1"/>
</dbReference>
<dbReference type="InterPro" id="IPR002048">
    <property type="entry name" value="EF_hand_dom"/>
</dbReference>
<dbReference type="InterPro" id="IPR011992">
    <property type="entry name" value="EF-hand-dom_pair"/>
</dbReference>
<keyword evidence="1" id="KW-0472">Membrane</keyword>
<evidence type="ECO:0000259" key="2">
    <source>
        <dbReference type="PROSITE" id="PS50222"/>
    </source>
</evidence>
<reference evidence="4" key="1">
    <citation type="submission" date="2017-01" db="EMBL/GenBank/DDBJ databases">
        <authorList>
            <person name="Wang Y."/>
            <person name="White M."/>
            <person name="Kvist S."/>
            <person name="Moncalvo J.-M."/>
        </authorList>
    </citation>
    <scope>NUCLEOTIDE SEQUENCE [LARGE SCALE GENOMIC DNA]</scope>
    <source>
        <strain evidence="4">COL-18-3</strain>
    </source>
</reference>
<evidence type="ECO:0000313" key="3">
    <source>
        <dbReference type="EMBL" id="OMH81204.1"/>
    </source>
</evidence>
<proteinExistence type="predicted"/>
<dbReference type="GO" id="GO:0005509">
    <property type="term" value="F:calcium ion binding"/>
    <property type="evidence" value="ECO:0007669"/>
    <property type="project" value="InterPro"/>
</dbReference>
<dbReference type="PROSITE" id="PS50222">
    <property type="entry name" value="EF_HAND_2"/>
    <property type="match status" value="1"/>
</dbReference>
<feature type="domain" description="EF-hand" evidence="2">
    <location>
        <begin position="108"/>
        <end position="143"/>
    </location>
</feature>